<feature type="compositionally biased region" description="Basic and acidic residues" evidence="12">
    <location>
        <begin position="13"/>
        <end position="31"/>
    </location>
</feature>
<feature type="compositionally biased region" description="Polar residues" evidence="12">
    <location>
        <begin position="446"/>
        <end position="466"/>
    </location>
</feature>
<keyword evidence="6" id="KW-0862">Zinc</keyword>
<feature type="domain" description="C2H2-type" evidence="13">
    <location>
        <begin position="336"/>
        <end position="363"/>
    </location>
</feature>
<comment type="caution">
    <text evidence="14">The sequence shown here is derived from an EMBL/GenBank/DDBJ whole genome shotgun (WGS) entry which is preliminary data.</text>
</comment>
<keyword evidence="9" id="KW-0804">Transcription</keyword>
<dbReference type="Proteomes" id="UP000710432">
    <property type="component" value="Unassembled WGS sequence"/>
</dbReference>
<dbReference type="FunFam" id="3.30.160.60:FF:001506">
    <property type="entry name" value="Zinc finger protein"/>
    <property type="match status" value="1"/>
</dbReference>
<feature type="region of interest" description="Disordered" evidence="12">
    <location>
        <begin position="445"/>
        <end position="466"/>
    </location>
</feature>
<keyword evidence="8" id="KW-0238">DNA-binding</keyword>
<dbReference type="GO" id="GO:0000978">
    <property type="term" value="F:RNA polymerase II cis-regulatory region sequence-specific DNA binding"/>
    <property type="evidence" value="ECO:0007669"/>
    <property type="project" value="TreeGrafter"/>
</dbReference>
<dbReference type="AlphaFoldDB" id="A0A8J6KPJ1"/>
<gene>
    <name evidence="14" type="ORF">LTLLF_203740</name>
</gene>
<dbReference type="FunFam" id="3.30.160.60:FF:000446">
    <property type="entry name" value="Zinc finger protein"/>
    <property type="match status" value="1"/>
</dbReference>
<evidence type="ECO:0000256" key="1">
    <source>
        <dbReference type="ARBA" id="ARBA00004123"/>
    </source>
</evidence>
<keyword evidence="7" id="KW-0805">Transcription regulation</keyword>
<keyword evidence="5 11" id="KW-0863">Zinc-finger</keyword>
<feature type="domain" description="C2H2-type" evidence="13">
    <location>
        <begin position="280"/>
        <end position="307"/>
    </location>
</feature>
<name>A0A8J6KPJ1_MICOH</name>
<dbReference type="FunFam" id="3.30.160.60:FF:000128">
    <property type="entry name" value="zinc finger protein 268 isoform X1"/>
    <property type="match status" value="1"/>
</dbReference>
<evidence type="ECO:0000256" key="12">
    <source>
        <dbReference type="SAM" id="MobiDB-lite"/>
    </source>
</evidence>
<dbReference type="PROSITE" id="PS00028">
    <property type="entry name" value="ZINC_FINGER_C2H2_1"/>
    <property type="match status" value="5"/>
</dbReference>
<keyword evidence="10" id="KW-0539">Nucleus</keyword>
<feature type="compositionally biased region" description="Basic and acidic residues" evidence="12">
    <location>
        <begin position="386"/>
        <end position="396"/>
    </location>
</feature>
<feature type="region of interest" description="Disordered" evidence="12">
    <location>
        <begin position="386"/>
        <end position="407"/>
    </location>
</feature>
<evidence type="ECO:0000256" key="2">
    <source>
        <dbReference type="ARBA" id="ARBA00006991"/>
    </source>
</evidence>
<evidence type="ECO:0000256" key="5">
    <source>
        <dbReference type="ARBA" id="ARBA00022771"/>
    </source>
</evidence>
<dbReference type="PANTHER" id="PTHR14003:SF23">
    <property type="entry name" value="ZINC FINGER PROTEIN 143"/>
    <property type="match status" value="1"/>
</dbReference>
<dbReference type="GO" id="GO:0005667">
    <property type="term" value="C:transcription regulator complex"/>
    <property type="evidence" value="ECO:0007669"/>
    <property type="project" value="TreeGrafter"/>
</dbReference>
<dbReference type="PROSITE" id="PS50157">
    <property type="entry name" value="ZINC_FINGER_C2H2_2"/>
    <property type="match status" value="5"/>
</dbReference>
<proteinExistence type="inferred from homology"/>
<dbReference type="GO" id="GO:0000785">
    <property type="term" value="C:chromatin"/>
    <property type="evidence" value="ECO:0007669"/>
    <property type="project" value="TreeGrafter"/>
</dbReference>
<evidence type="ECO:0000313" key="15">
    <source>
        <dbReference type="Proteomes" id="UP000710432"/>
    </source>
</evidence>
<dbReference type="InterPro" id="IPR013087">
    <property type="entry name" value="Znf_C2H2_type"/>
</dbReference>
<evidence type="ECO:0000256" key="11">
    <source>
        <dbReference type="PROSITE-ProRule" id="PRU00042"/>
    </source>
</evidence>
<dbReference type="FunFam" id="3.30.160.60:FF:000875">
    <property type="entry name" value="zinc finger protein 236 isoform X7"/>
    <property type="match status" value="1"/>
</dbReference>
<dbReference type="GO" id="GO:0008270">
    <property type="term" value="F:zinc ion binding"/>
    <property type="evidence" value="ECO:0007669"/>
    <property type="project" value="UniProtKB-KW"/>
</dbReference>
<evidence type="ECO:0000256" key="6">
    <source>
        <dbReference type="ARBA" id="ARBA00022833"/>
    </source>
</evidence>
<accession>A0A8J6KPJ1</accession>
<organism evidence="14 15">
    <name type="scientific">Microtus ochrogaster</name>
    <name type="common">Prairie vole</name>
    <dbReference type="NCBI Taxonomy" id="79684"/>
    <lineage>
        <taxon>Eukaryota</taxon>
        <taxon>Metazoa</taxon>
        <taxon>Chordata</taxon>
        <taxon>Craniata</taxon>
        <taxon>Vertebrata</taxon>
        <taxon>Euteleostomi</taxon>
        <taxon>Mammalia</taxon>
        <taxon>Eutheria</taxon>
        <taxon>Euarchontoglires</taxon>
        <taxon>Glires</taxon>
        <taxon>Rodentia</taxon>
        <taxon>Myomorpha</taxon>
        <taxon>Muroidea</taxon>
        <taxon>Cricetidae</taxon>
        <taxon>Arvicolinae</taxon>
        <taxon>Microtus</taxon>
    </lineage>
</organism>
<evidence type="ECO:0000256" key="9">
    <source>
        <dbReference type="ARBA" id="ARBA00023163"/>
    </source>
</evidence>
<feature type="region of interest" description="Disordered" evidence="12">
    <location>
        <begin position="1"/>
        <end position="62"/>
    </location>
</feature>
<sequence length="466" mass="52143">MYLFRHPGTENAADMKNEWGDVRWSAEHPSESEEPPNRGQARPELQNLLETEEPSTSQSVISQGQMSFLRGSGLEMAKVKADDWGENMVVLSDDSLSGDEASPGSQNLPRTESCISQEEEVFLGMVPGSRELDYLRPEWNQGSDLVQDWDDLFLPQAPQLTQDPDPLQAEAASVMLRGDTNMYAAIPVTRILANRDTAVNTGLQRLSSSRADSLPTPQGRASCVGNTEDGQLAVATLRPEESVVHLAGRAPFGCHQCNKTFRYKSQFILHQRSHTGDRPFRCHLCEKGFLQSSDLRVHQRIHTGEKPYGCSICNKVFTHESSLLDHIRTHTKEMPYMCESCGKRFNHKGNLKVHMDIHSDSRPYKCMECNAAFQQKGTLMRHMKTHSKEVPSREAEAGGSLSKGRQDEAMRNNFEKMKLYSFVPNTITLLQGLLLVIPTTVGITAEPSSKENPWSQAQGRGTTWRV</sequence>
<comment type="similarity">
    <text evidence="2">Belongs to the krueppel C2H2-type zinc-finger protein family.</text>
</comment>
<evidence type="ECO:0000256" key="3">
    <source>
        <dbReference type="ARBA" id="ARBA00022723"/>
    </source>
</evidence>
<dbReference type="Pfam" id="PF00096">
    <property type="entry name" value="zf-C2H2"/>
    <property type="match status" value="5"/>
</dbReference>
<feature type="domain" description="C2H2-type" evidence="13">
    <location>
        <begin position="252"/>
        <end position="279"/>
    </location>
</feature>
<dbReference type="FunFam" id="3.30.160.60:FF:000848">
    <property type="entry name" value="Zinc finger protein 35"/>
    <property type="match status" value="1"/>
</dbReference>
<dbReference type="GO" id="GO:0000981">
    <property type="term" value="F:DNA-binding transcription factor activity, RNA polymerase II-specific"/>
    <property type="evidence" value="ECO:0007669"/>
    <property type="project" value="TreeGrafter"/>
</dbReference>
<protein>
    <submittedName>
        <fullName evidence="14">Zinc finger and SCAN domain-containing protein 5B</fullName>
    </submittedName>
</protein>
<comment type="subcellular location">
    <subcellularLocation>
        <location evidence="1">Nucleus</location>
    </subcellularLocation>
</comment>
<dbReference type="SMART" id="SM00355">
    <property type="entry name" value="ZnF_C2H2"/>
    <property type="match status" value="5"/>
</dbReference>
<dbReference type="InterPro" id="IPR036236">
    <property type="entry name" value="Znf_C2H2_sf"/>
</dbReference>
<evidence type="ECO:0000259" key="13">
    <source>
        <dbReference type="PROSITE" id="PS50157"/>
    </source>
</evidence>
<feature type="domain" description="C2H2-type" evidence="13">
    <location>
        <begin position="308"/>
        <end position="335"/>
    </location>
</feature>
<evidence type="ECO:0000256" key="4">
    <source>
        <dbReference type="ARBA" id="ARBA00022737"/>
    </source>
</evidence>
<dbReference type="Gene3D" id="3.30.160.60">
    <property type="entry name" value="Classic Zinc Finger"/>
    <property type="match status" value="5"/>
</dbReference>
<feature type="domain" description="C2H2-type" evidence="13">
    <location>
        <begin position="364"/>
        <end position="391"/>
    </location>
</feature>
<evidence type="ECO:0000256" key="7">
    <source>
        <dbReference type="ARBA" id="ARBA00023015"/>
    </source>
</evidence>
<dbReference type="SUPFAM" id="SSF57667">
    <property type="entry name" value="beta-beta-alpha zinc fingers"/>
    <property type="match status" value="3"/>
</dbReference>
<dbReference type="EMBL" id="JAATJU010028200">
    <property type="protein sequence ID" value="KAH0499912.1"/>
    <property type="molecule type" value="Genomic_DNA"/>
</dbReference>
<evidence type="ECO:0000313" key="14">
    <source>
        <dbReference type="EMBL" id="KAH0499912.1"/>
    </source>
</evidence>
<reference evidence="14" key="1">
    <citation type="submission" date="2020-03" db="EMBL/GenBank/DDBJ databases">
        <title>Studies in the Genomics of Life Span.</title>
        <authorList>
            <person name="Glass D."/>
        </authorList>
    </citation>
    <scope>NUCLEOTIDE SEQUENCE</scope>
    <source>
        <strain evidence="14">LTLLF</strain>
        <tissue evidence="14">Muscle</tissue>
    </source>
</reference>
<evidence type="ECO:0000256" key="10">
    <source>
        <dbReference type="ARBA" id="ARBA00023242"/>
    </source>
</evidence>
<keyword evidence="3" id="KW-0479">Metal-binding</keyword>
<keyword evidence="4" id="KW-0677">Repeat</keyword>
<dbReference type="PANTHER" id="PTHR14003">
    <property type="entry name" value="TRANSCRIPTIONAL REPRESSOR PROTEIN YY"/>
    <property type="match status" value="1"/>
</dbReference>
<dbReference type="GO" id="GO:0031519">
    <property type="term" value="C:PcG protein complex"/>
    <property type="evidence" value="ECO:0007669"/>
    <property type="project" value="TreeGrafter"/>
</dbReference>
<evidence type="ECO:0000256" key="8">
    <source>
        <dbReference type="ARBA" id="ARBA00023125"/>
    </source>
</evidence>